<name>A0A2P2PF38_RHIMU</name>
<reference evidence="1" key="1">
    <citation type="submission" date="2018-02" db="EMBL/GenBank/DDBJ databases">
        <title>Rhizophora mucronata_Transcriptome.</title>
        <authorList>
            <person name="Meera S.P."/>
            <person name="Sreeshan A."/>
            <person name="Augustine A."/>
        </authorList>
    </citation>
    <scope>NUCLEOTIDE SEQUENCE</scope>
    <source>
        <tissue evidence="1">Leaf</tissue>
    </source>
</reference>
<dbReference type="EMBL" id="GGEC01072817">
    <property type="protein sequence ID" value="MBX53301.1"/>
    <property type="molecule type" value="Transcribed_RNA"/>
</dbReference>
<sequence length="58" mass="6907">MDVIDPIILKTYDEHQFILVAINYFTKRVKTTSYTSVIHKVVIKFIKKDIIYCFKVPE</sequence>
<accession>A0A2P2PF38</accession>
<protein>
    <submittedName>
        <fullName evidence="1">Uncharacterized protein</fullName>
    </submittedName>
</protein>
<evidence type="ECO:0000313" key="1">
    <source>
        <dbReference type="EMBL" id="MBX53301.1"/>
    </source>
</evidence>
<dbReference type="AlphaFoldDB" id="A0A2P2PF38"/>
<proteinExistence type="predicted"/>
<organism evidence="1">
    <name type="scientific">Rhizophora mucronata</name>
    <name type="common">Asiatic mangrove</name>
    <dbReference type="NCBI Taxonomy" id="61149"/>
    <lineage>
        <taxon>Eukaryota</taxon>
        <taxon>Viridiplantae</taxon>
        <taxon>Streptophyta</taxon>
        <taxon>Embryophyta</taxon>
        <taxon>Tracheophyta</taxon>
        <taxon>Spermatophyta</taxon>
        <taxon>Magnoliopsida</taxon>
        <taxon>eudicotyledons</taxon>
        <taxon>Gunneridae</taxon>
        <taxon>Pentapetalae</taxon>
        <taxon>rosids</taxon>
        <taxon>fabids</taxon>
        <taxon>Malpighiales</taxon>
        <taxon>Rhizophoraceae</taxon>
        <taxon>Rhizophora</taxon>
    </lineage>
</organism>